<dbReference type="Pfam" id="PF00728">
    <property type="entry name" value="Glyco_hydro_20"/>
    <property type="match status" value="1"/>
</dbReference>
<evidence type="ECO:0000256" key="4">
    <source>
        <dbReference type="ARBA" id="ARBA00022801"/>
    </source>
</evidence>
<evidence type="ECO:0000256" key="6">
    <source>
        <dbReference type="ARBA" id="ARBA00030512"/>
    </source>
</evidence>
<organism evidence="11 12">
    <name type="scientific">Photobacterium aphoticum</name>
    <dbReference type="NCBI Taxonomy" id="754436"/>
    <lineage>
        <taxon>Bacteria</taxon>
        <taxon>Pseudomonadati</taxon>
        <taxon>Pseudomonadota</taxon>
        <taxon>Gammaproteobacteria</taxon>
        <taxon>Vibrionales</taxon>
        <taxon>Vibrionaceae</taxon>
        <taxon>Photobacterium</taxon>
    </lineage>
</organism>
<accession>A0A0J1GMJ4</accession>
<proteinExistence type="inferred from homology"/>
<dbReference type="InterPro" id="IPR029018">
    <property type="entry name" value="Hex-like_dom2"/>
</dbReference>
<comment type="similarity">
    <text evidence="2">Belongs to the glycosyl hydrolase 20 family.</text>
</comment>
<feature type="domain" description="Glycoside hydrolase family 20 catalytic" evidence="9">
    <location>
        <begin position="265"/>
        <end position="612"/>
    </location>
</feature>
<evidence type="ECO:0000256" key="8">
    <source>
        <dbReference type="PIRSR" id="PIRSR625705-1"/>
    </source>
</evidence>
<evidence type="ECO:0000256" key="3">
    <source>
        <dbReference type="ARBA" id="ARBA00012663"/>
    </source>
</evidence>
<dbReference type="GO" id="GO:0016020">
    <property type="term" value="C:membrane"/>
    <property type="evidence" value="ECO:0007669"/>
    <property type="project" value="TreeGrafter"/>
</dbReference>
<dbReference type="EMBL" id="LDOV01000020">
    <property type="protein sequence ID" value="KLV00821.1"/>
    <property type="molecule type" value="Genomic_DNA"/>
</dbReference>
<dbReference type="Pfam" id="PF02838">
    <property type="entry name" value="Glyco_hydro_20b"/>
    <property type="match status" value="1"/>
</dbReference>
<evidence type="ECO:0000259" key="9">
    <source>
        <dbReference type="Pfam" id="PF00728"/>
    </source>
</evidence>
<dbReference type="OrthoDB" id="9763537at2"/>
<dbReference type="RefSeq" id="WP_047874524.1">
    <property type="nucleotide sequence ID" value="NZ_BMYC01000010.1"/>
</dbReference>
<feature type="domain" description="Beta-hexosaminidase bacterial type N-terminal" evidence="10">
    <location>
        <begin position="139"/>
        <end position="262"/>
    </location>
</feature>
<dbReference type="CDD" id="cd06563">
    <property type="entry name" value="GH20_chitobiase-like"/>
    <property type="match status" value="1"/>
</dbReference>
<dbReference type="EC" id="3.2.1.52" evidence="3"/>
<dbReference type="Gene3D" id="3.20.20.80">
    <property type="entry name" value="Glycosidases"/>
    <property type="match status" value="1"/>
</dbReference>
<keyword evidence="12" id="KW-1185">Reference proteome</keyword>
<evidence type="ECO:0000313" key="11">
    <source>
        <dbReference type="EMBL" id="KLV00821.1"/>
    </source>
</evidence>
<dbReference type="InterPro" id="IPR017853">
    <property type="entry name" value="GH"/>
</dbReference>
<keyword evidence="4" id="KW-0378">Hydrolase</keyword>
<dbReference type="PANTHER" id="PTHR22600:SF57">
    <property type="entry name" value="BETA-N-ACETYLHEXOSAMINIDASE"/>
    <property type="match status" value="1"/>
</dbReference>
<dbReference type="GO" id="GO:0004563">
    <property type="term" value="F:beta-N-acetylhexosaminidase activity"/>
    <property type="evidence" value="ECO:0007669"/>
    <property type="project" value="UniProtKB-EC"/>
</dbReference>
<name>A0A0J1GMJ4_9GAMM</name>
<dbReference type="PRINTS" id="PR00738">
    <property type="entry name" value="GLHYDRLASE20"/>
</dbReference>
<evidence type="ECO:0000256" key="1">
    <source>
        <dbReference type="ARBA" id="ARBA00001231"/>
    </source>
</evidence>
<dbReference type="GO" id="GO:0005975">
    <property type="term" value="P:carbohydrate metabolic process"/>
    <property type="evidence" value="ECO:0007669"/>
    <property type="project" value="InterPro"/>
</dbReference>
<dbReference type="SUPFAM" id="SSF51445">
    <property type="entry name" value="(Trans)glycosidases"/>
    <property type="match status" value="1"/>
</dbReference>
<evidence type="ECO:0000256" key="2">
    <source>
        <dbReference type="ARBA" id="ARBA00006285"/>
    </source>
</evidence>
<dbReference type="GO" id="GO:0030203">
    <property type="term" value="P:glycosaminoglycan metabolic process"/>
    <property type="evidence" value="ECO:0007669"/>
    <property type="project" value="TreeGrafter"/>
</dbReference>
<dbReference type="PANTHER" id="PTHR22600">
    <property type="entry name" value="BETA-HEXOSAMINIDASE"/>
    <property type="match status" value="1"/>
</dbReference>
<evidence type="ECO:0000256" key="7">
    <source>
        <dbReference type="ARBA" id="ARBA00033000"/>
    </source>
</evidence>
<comment type="catalytic activity">
    <reaction evidence="1">
        <text>Hydrolysis of terminal non-reducing N-acetyl-D-hexosamine residues in N-acetyl-beta-D-hexosaminides.</text>
        <dbReference type="EC" id="3.2.1.52"/>
    </reaction>
</comment>
<evidence type="ECO:0000313" key="12">
    <source>
        <dbReference type="Proteomes" id="UP000036426"/>
    </source>
</evidence>
<evidence type="ECO:0000259" key="10">
    <source>
        <dbReference type="Pfam" id="PF02838"/>
    </source>
</evidence>
<protein>
    <recommendedName>
        <fullName evidence="3">beta-N-acetylhexosaminidase</fullName>
        <ecNumber evidence="3">3.2.1.52</ecNumber>
    </recommendedName>
    <alternativeName>
        <fullName evidence="6">Beta-N-acetylhexosaminidase</fullName>
    </alternativeName>
    <alternativeName>
        <fullName evidence="7">N-acetyl-beta-glucosaminidase</fullName>
    </alternativeName>
</protein>
<dbReference type="InterPro" id="IPR015882">
    <property type="entry name" value="HEX_bac_N"/>
</dbReference>
<dbReference type="AlphaFoldDB" id="A0A0J1GMJ4"/>
<dbReference type="InterPro" id="IPR025705">
    <property type="entry name" value="Beta_hexosaminidase_sua/sub"/>
</dbReference>
<evidence type="ECO:0000256" key="5">
    <source>
        <dbReference type="ARBA" id="ARBA00023295"/>
    </source>
</evidence>
<keyword evidence="5" id="KW-0326">Glycosidase</keyword>
<dbReference type="Proteomes" id="UP000036426">
    <property type="component" value="Unassembled WGS sequence"/>
</dbReference>
<dbReference type="InterPro" id="IPR015883">
    <property type="entry name" value="Glyco_hydro_20_cat"/>
</dbReference>
<comment type="caution">
    <text evidence="11">The sequence shown here is derived from an EMBL/GenBank/DDBJ whole genome shotgun (WGS) entry which is preliminary data.</text>
</comment>
<dbReference type="SUPFAM" id="SSF55545">
    <property type="entry name" value="beta-N-acetylhexosaminidase-like domain"/>
    <property type="match status" value="1"/>
</dbReference>
<reference evidence="11 12" key="1">
    <citation type="submission" date="2015-05" db="EMBL/GenBank/DDBJ databases">
        <title>Photobacterium galathea sp. nov.</title>
        <authorList>
            <person name="Machado H."/>
            <person name="Gram L."/>
        </authorList>
    </citation>
    <scope>NUCLEOTIDE SEQUENCE [LARGE SCALE GENOMIC DNA]</scope>
    <source>
        <strain evidence="11 12">DSM 25995</strain>
    </source>
</reference>
<sequence>MSYRLDLTVIEQHDHQSRFALTLHNLTDRPLDGWALHFTFGRWISADTLTVGSLEQVGSYCILKPDADAVLAPNSHFYTEFNVGTSPFTLFDDGLLDAFISTAAQDSFITPLPVEVTTINLHAANSERFNTPLPAAKAINLIPEPQTLQRLEGYFRLTQHTAITQAHEAAAGSCRWLQQELQTLLHEPLPVRDKGNITFQHCAQMTEGAYHLLIEQEHIWLQAGSEAGFAHAVSTLLQLIPVKPSHQAQAAYALPMVEVQDAPHYGYRGFMLDCARHFHGIERVKFLLDQLARYKFNTFHWHLTDDEGWRVEIDAYPELTRIGAWRGPNEAIVPQFTTISQRYGGFYTKQDIRDVIAYASDRGITVIPEIDIPGHCRAAIRSLPDLLVDPQDRSKYRSIQGYTDNILSPALKGTYTFLTNVLDEICELFPAPYVHIGADEVPAGVWTDSPACHALMEEHGYTDPKELQGHLLRFAEQHLASKGKTMMGWEEATDGDKVSKDTVIFSWRSEEAGQKCAQAGFNVVMQPAQYTYLDLAQGFSADEAGVDWAGKLPLDHVYSYRPLADLPQDDPAHQRIKGVQGALWCELVNNQSRFEYMLYPRLLAVAEIGWTAPENRSWPDFKARLNGQLTYLDKVGINYRRCE</sequence>
<feature type="active site" description="Proton donor" evidence="8">
    <location>
        <position position="440"/>
    </location>
</feature>
<dbReference type="Gene3D" id="3.30.379.10">
    <property type="entry name" value="Chitobiase/beta-hexosaminidase domain 2-like"/>
    <property type="match status" value="1"/>
</dbReference>
<dbReference type="PATRIC" id="fig|754436.4.peg.2417"/>
<gene>
    <name evidence="11" type="ORF">ABT58_11395</name>
</gene>